<proteinExistence type="predicted"/>
<evidence type="ECO:0000313" key="2">
    <source>
        <dbReference type="Proteomes" id="UP000683925"/>
    </source>
</evidence>
<sequence>MYYKHTSTFKKLDDQTKVLLYVNANVKYQSQQYFKIVLDNTLVKIQQVQINKQMLYFYTLSRNIKKRKWFF</sequence>
<dbReference type="EMBL" id="CAJJDP010000037">
    <property type="protein sequence ID" value="CAD8159829.1"/>
    <property type="molecule type" value="Genomic_DNA"/>
</dbReference>
<evidence type="ECO:0000313" key="1">
    <source>
        <dbReference type="EMBL" id="CAD8159829.1"/>
    </source>
</evidence>
<reference evidence="1" key="1">
    <citation type="submission" date="2021-01" db="EMBL/GenBank/DDBJ databases">
        <authorList>
            <consortium name="Genoscope - CEA"/>
            <person name="William W."/>
        </authorList>
    </citation>
    <scope>NUCLEOTIDE SEQUENCE</scope>
</reference>
<gene>
    <name evidence="1" type="ORF">POCTA_138.1.T0370200</name>
</gene>
<dbReference type="Proteomes" id="UP000683925">
    <property type="component" value="Unassembled WGS sequence"/>
</dbReference>
<dbReference type="AlphaFoldDB" id="A0A8S1U8L3"/>
<protein>
    <submittedName>
        <fullName evidence="1">Uncharacterized protein</fullName>
    </submittedName>
</protein>
<name>A0A8S1U8L3_PAROT</name>
<accession>A0A8S1U8L3</accession>
<keyword evidence="2" id="KW-1185">Reference proteome</keyword>
<comment type="caution">
    <text evidence="1">The sequence shown here is derived from an EMBL/GenBank/DDBJ whole genome shotgun (WGS) entry which is preliminary data.</text>
</comment>
<organism evidence="1 2">
    <name type="scientific">Paramecium octaurelia</name>
    <dbReference type="NCBI Taxonomy" id="43137"/>
    <lineage>
        <taxon>Eukaryota</taxon>
        <taxon>Sar</taxon>
        <taxon>Alveolata</taxon>
        <taxon>Ciliophora</taxon>
        <taxon>Intramacronucleata</taxon>
        <taxon>Oligohymenophorea</taxon>
        <taxon>Peniculida</taxon>
        <taxon>Parameciidae</taxon>
        <taxon>Paramecium</taxon>
    </lineage>
</organism>